<evidence type="ECO:0000313" key="3">
    <source>
        <dbReference type="EMBL" id="KEH35509.1"/>
    </source>
</evidence>
<sequence length="335" mass="37584">MAPRKCKAEEMAATTSAMPGRVTRSLVKSSGEISKKVPKGSAVEGEKEEEENSRNVQEGFVVEGEKAEKNSKNIQEGSATEGETSEVPGGSAEYNENDALCVDVIIKITEDERIKEETYSISSFQLVVFNGIYFFFNPLIFCYLYHNIDTNIIVFLIRLVVFSSAEPCGTASKISLSAIPYLTFLELSSPLSHLQPQNLVKHSKRFHLQPHKFLECSSSTFSPSAKQSKPSPPKPSIQTHPKNVQEASVAEGEFFEKIQLLKVGKRKKKTLRTLKKVPWLKVKSLRRFQKVLRPKVRKRKKKTQEGSVAEGETFEKVLEGSAEYNEDENEDDAFV</sequence>
<reference evidence="4" key="3">
    <citation type="submission" date="2015-04" db="UniProtKB">
        <authorList>
            <consortium name="EnsemblPlants"/>
        </authorList>
    </citation>
    <scope>IDENTIFICATION</scope>
    <source>
        <strain evidence="4">cv. Jemalong A17</strain>
    </source>
</reference>
<name>A0A072V0G7_MEDTR</name>
<accession>A0A072V0G7</accession>
<keyword evidence="5" id="KW-1185">Reference proteome</keyword>
<feature type="region of interest" description="Disordered" evidence="1">
    <location>
        <begin position="218"/>
        <end position="242"/>
    </location>
</feature>
<keyword evidence="2" id="KW-1133">Transmembrane helix</keyword>
<keyword evidence="2 3" id="KW-0812">Transmembrane</keyword>
<evidence type="ECO:0000256" key="1">
    <source>
        <dbReference type="SAM" id="MobiDB-lite"/>
    </source>
</evidence>
<dbReference type="HOGENOM" id="CLU_829940_0_0_1"/>
<dbReference type="EnsemblPlants" id="KEH35509">
    <property type="protein sequence ID" value="KEH35509"/>
    <property type="gene ID" value="MTR_3g093600"/>
</dbReference>
<reference evidence="3 5" key="1">
    <citation type="journal article" date="2011" name="Nature">
        <title>The Medicago genome provides insight into the evolution of rhizobial symbioses.</title>
        <authorList>
            <person name="Young N.D."/>
            <person name="Debelle F."/>
            <person name="Oldroyd G.E."/>
            <person name="Geurts R."/>
            <person name="Cannon S.B."/>
            <person name="Udvardi M.K."/>
            <person name="Benedito V.A."/>
            <person name="Mayer K.F."/>
            <person name="Gouzy J."/>
            <person name="Schoof H."/>
            <person name="Van de Peer Y."/>
            <person name="Proost S."/>
            <person name="Cook D.R."/>
            <person name="Meyers B.C."/>
            <person name="Spannagl M."/>
            <person name="Cheung F."/>
            <person name="De Mita S."/>
            <person name="Krishnakumar V."/>
            <person name="Gundlach H."/>
            <person name="Zhou S."/>
            <person name="Mudge J."/>
            <person name="Bharti A.K."/>
            <person name="Murray J.D."/>
            <person name="Naoumkina M.A."/>
            <person name="Rosen B."/>
            <person name="Silverstein K.A."/>
            <person name="Tang H."/>
            <person name="Rombauts S."/>
            <person name="Zhao P.X."/>
            <person name="Zhou P."/>
            <person name="Barbe V."/>
            <person name="Bardou P."/>
            <person name="Bechner M."/>
            <person name="Bellec A."/>
            <person name="Berger A."/>
            <person name="Berges H."/>
            <person name="Bidwell S."/>
            <person name="Bisseling T."/>
            <person name="Choisne N."/>
            <person name="Couloux A."/>
            <person name="Denny R."/>
            <person name="Deshpande S."/>
            <person name="Dai X."/>
            <person name="Doyle J.J."/>
            <person name="Dudez A.M."/>
            <person name="Farmer A.D."/>
            <person name="Fouteau S."/>
            <person name="Franken C."/>
            <person name="Gibelin C."/>
            <person name="Gish J."/>
            <person name="Goldstein S."/>
            <person name="Gonzalez A.J."/>
            <person name="Green P.J."/>
            <person name="Hallab A."/>
            <person name="Hartog M."/>
            <person name="Hua A."/>
            <person name="Humphray S.J."/>
            <person name="Jeong D.H."/>
            <person name="Jing Y."/>
            <person name="Jocker A."/>
            <person name="Kenton S.M."/>
            <person name="Kim D.J."/>
            <person name="Klee K."/>
            <person name="Lai H."/>
            <person name="Lang C."/>
            <person name="Lin S."/>
            <person name="Macmil S.L."/>
            <person name="Magdelenat G."/>
            <person name="Matthews L."/>
            <person name="McCorrison J."/>
            <person name="Monaghan E.L."/>
            <person name="Mun J.H."/>
            <person name="Najar F.Z."/>
            <person name="Nicholson C."/>
            <person name="Noirot C."/>
            <person name="O'Bleness M."/>
            <person name="Paule C.R."/>
            <person name="Poulain J."/>
            <person name="Prion F."/>
            <person name="Qin B."/>
            <person name="Qu C."/>
            <person name="Retzel E.F."/>
            <person name="Riddle C."/>
            <person name="Sallet E."/>
            <person name="Samain S."/>
            <person name="Samson N."/>
            <person name="Sanders I."/>
            <person name="Saurat O."/>
            <person name="Scarpelli C."/>
            <person name="Schiex T."/>
            <person name="Segurens B."/>
            <person name="Severin A.J."/>
            <person name="Sherrier D.J."/>
            <person name="Shi R."/>
            <person name="Sims S."/>
            <person name="Singer S.R."/>
            <person name="Sinharoy S."/>
            <person name="Sterck L."/>
            <person name="Viollet A."/>
            <person name="Wang B.B."/>
            <person name="Wang K."/>
            <person name="Wang M."/>
            <person name="Wang X."/>
            <person name="Warfsmann J."/>
            <person name="Weissenbach J."/>
            <person name="White D.D."/>
            <person name="White J.D."/>
            <person name="Wiley G.B."/>
            <person name="Wincker P."/>
            <person name="Xing Y."/>
            <person name="Yang L."/>
            <person name="Yao Z."/>
            <person name="Ying F."/>
            <person name="Zhai J."/>
            <person name="Zhou L."/>
            <person name="Zuber A."/>
            <person name="Denarie J."/>
            <person name="Dixon R.A."/>
            <person name="May G.D."/>
            <person name="Schwartz D.C."/>
            <person name="Rogers J."/>
            <person name="Quetier F."/>
            <person name="Town C.D."/>
            <person name="Roe B.A."/>
        </authorList>
    </citation>
    <scope>NUCLEOTIDE SEQUENCE [LARGE SCALE GENOMIC DNA]</scope>
    <source>
        <strain evidence="3">A17</strain>
        <strain evidence="4 5">cv. Jemalong A17</strain>
    </source>
</reference>
<feature type="compositionally biased region" description="Polar residues" evidence="1">
    <location>
        <begin position="72"/>
        <end position="82"/>
    </location>
</feature>
<reference evidence="3 5" key="2">
    <citation type="journal article" date="2014" name="BMC Genomics">
        <title>An improved genome release (version Mt4.0) for the model legume Medicago truncatula.</title>
        <authorList>
            <person name="Tang H."/>
            <person name="Krishnakumar V."/>
            <person name="Bidwell S."/>
            <person name="Rosen B."/>
            <person name="Chan A."/>
            <person name="Zhou S."/>
            <person name="Gentzbittel L."/>
            <person name="Childs K.L."/>
            <person name="Yandell M."/>
            <person name="Gundlach H."/>
            <person name="Mayer K.F."/>
            <person name="Schwartz D.C."/>
            <person name="Town C.D."/>
        </authorList>
    </citation>
    <scope>GENOME REANNOTATION</scope>
    <source>
        <strain evidence="3">A17</strain>
        <strain evidence="4 5">cv. Jemalong A17</strain>
    </source>
</reference>
<feature type="transmembrane region" description="Helical" evidence="2">
    <location>
        <begin position="123"/>
        <end position="146"/>
    </location>
</feature>
<evidence type="ECO:0000313" key="4">
    <source>
        <dbReference type="EnsemblPlants" id="KEH35509"/>
    </source>
</evidence>
<feature type="region of interest" description="Disordered" evidence="1">
    <location>
        <begin position="293"/>
        <end position="335"/>
    </location>
</feature>
<keyword evidence="2" id="KW-0472">Membrane</keyword>
<feature type="compositionally biased region" description="Basic and acidic residues" evidence="1">
    <location>
        <begin position="1"/>
        <end position="10"/>
    </location>
</feature>
<dbReference type="Proteomes" id="UP000002051">
    <property type="component" value="Chromosome 3"/>
</dbReference>
<dbReference type="EMBL" id="CM001219">
    <property type="protein sequence ID" value="KEH35509.1"/>
    <property type="molecule type" value="Genomic_DNA"/>
</dbReference>
<organism evidence="3 5">
    <name type="scientific">Medicago truncatula</name>
    <name type="common">Barrel medic</name>
    <name type="synonym">Medicago tribuloides</name>
    <dbReference type="NCBI Taxonomy" id="3880"/>
    <lineage>
        <taxon>Eukaryota</taxon>
        <taxon>Viridiplantae</taxon>
        <taxon>Streptophyta</taxon>
        <taxon>Embryophyta</taxon>
        <taxon>Tracheophyta</taxon>
        <taxon>Spermatophyta</taxon>
        <taxon>Magnoliopsida</taxon>
        <taxon>eudicotyledons</taxon>
        <taxon>Gunneridae</taxon>
        <taxon>Pentapetalae</taxon>
        <taxon>rosids</taxon>
        <taxon>fabids</taxon>
        <taxon>Fabales</taxon>
        <taxon>Fabaceae</taxon>
        <taxon>Papilionoideae</taxon>
        <taxon>50 kb inversion clade</taxon>
        <taxon>NPAAA clade</taxon>
        <taxon>Hologalegina</taxon>
        <taxon>IRL clade</taxon>
        <taxon>Trifolieae</taxon>
        <taxon>Medicago</taxon>
    </lineage>
</organism>
<feature type="compositionally biased region" description="Basic residues" evidence="1">
    <location>
        <begin position="293"/>
        <end position="302"/>
    </location>
</feature>
<feature type="region of interest" description="Disordered" evidence="1">
    <location>
        <begin position="1"/>
        <end position="90"/>
    </location>
</feature>
<gene>
    <name evidence="3" type="ordered locus">MTR_3g093600</name>
</gene>
<protein>
    <submittedName>
        <fullName evidence="3">Transmembrane protein, putative</fullName>
    </submittedName>
</protein>
<dbReference type="AlphaFoldDB" id="A0A072V0G7"/>
<evidence type="ECO:0000256" key="2">
    <source>
        <dbReference type="SAM" id="Phobius"/>
    </source>
</evidence>
<evidence type="ECO:0000313" key="5">
    <source>
        <dbReference type="Proteomes" id="UP000002051"/>
    </source>
</evidence>
<proteinExistence type="predicted"/>
<feature type="compositionally biased region" description="Acidic residues" evidence="1">
    <location>
        <begin position="324"/>
        <end position="335"/>
    </location>
</feature>